<protein>
    <submittedName>
        <fullName evidence="2">Uncharacterized protein</fullName>
    </submittedName>
</protein>
<proteinExistence type="predicted"/>
<sequence>MAQRLERRQVALRVVYKLSARVFPTISENDSCNYVSIPVTIRRASSVEIENLKNVANYSAYHTARATASGEVNTISDRRSERQSLMVVDHTGSAVPLPSRGQRRRGSDVPDARSINY</sequence>
<gene>
    <name evidence="2" type="ORF">KGM_209140</name>
</gene>
<dbReference type="EMBL" id="AGBW02009797">
    <property type="protein sequence ID" value="OWR49904.1"/>
    <property type="molecule type" value="Genomic_DNA"/>
</dbReference>
<evidence type="ECO:0000313" key="3">
    <source>
        <dbReference type="Proteomes" id="UP000007151"/>
    </source>
</evidence>
<keyword evidence="3" id="KW-1185">Reference proteome</keyword>
<accession>A0A212F836</accession>
<dbReference type="AlphaFoldDB" id="A0A212F836"/>
<reference evidence="2 3" key="1">
    <citation type="journal article" date="2011" name="Cell">
        <title>The monarch butterfly genome yields insights into long-distance migration.</title>
        <authorList>
            <person name="Zhan S."/>
            <person name="Merlin C."/>
            <person name="Boore J.L."/>
            <person name="Reppert S.M."/>
        </authorList>
    </citation>
    <scope>NUCLEOTIDE SEQUENCE [LARGE SCALE GENOMIC DNA]</scope>
    <source>
        <strain evidence="2">F-2</strain>
    </source>
</reference>
<evidence type="ECO:0000256" key="1">
    <source>
        <dbReference type="SAM" id="MobiDB-lite"/>
    </source>
</evidence>
<evidence type="ECO:0000313" key="2">
    <source>
        <dbReference type="EMBL" id="OWR49904.1"/>
    </source>
</evidence>
<feature type="region of interest" description="Disordered" evidence="1">
    <location>
        <begin position="89"/>
        <end position="117"/>
    </location>
</feature>
<comment type="caution">
    <text evidence="2">The sequence shown here is derived from an EMBL/GenBank/DDBJ whole genome shotgun (WGS) entry which is preliminary data.</text>
</comment>
<dbReference type="KEGG" id="dpl:KGM_209140"/>
<dbReference type="Proteomes" id="UP000007151">
    <property type="component" value="Unassembled WGS sequence"/>
</dbReference>
<organism evidence="2 3">
    <name type="scientific">Danaus plexippus plexippus</name>
    <dbReference type="NCBI Taxonomy" id="278856"/>
    <lineage>
        <taxon>Eukaryota</taxon>
        <taxon>Metazoa</taxon>
        <taxon>Ecdysozoa</taxon>
        <taxon>Arthropoda</taxon>
        <taxon>Hexapoda</taxon>
        <taxon>Insecta</taxon>
        <taxon>Pterygota</taxon>
        <taxon>Neoptera</taxon>
        <taxon>Endopterygota</taxon>
        <taxon>Lepidoptera</taxon>
        <taxon>Glossata</taxon>
        <taxon>Ditrysia</taxon>
        <taxon>Papilionoidea</taxon>
        <taxon>Nymphalidae</taxon>
        <taxon>Danainae</taxon>
        <taxon>Danaini</taxon>
        <taxon>Danaina</taxon>
        <taxon>Danaus</taxon>
        <taxon>Danaus</taxon>
    </lineage>
</organism>
<name>A0A212F836_DANPL</name>
<dbReference type="InParanoid" id="A0A212F836"/>